<dbReference type="Pfam" id="PF06985">
    <property type="entry name" value="HET"/>
    <property type="match status" value="1"/>
</dbReference>
<reference evidence="2" key="1">
    <citation type="journal article" date="2020" name="Stud. Mycol.">
        <title>101 Dothideomycetes genomes: a test case for predicting lifestyles and emergence of pathogens.</title>
        <authorList>
            <person name="Haridas S."/>
            <person name="Albert R."/>
            <person name="Binder M."/>
            <person name="Bloem J."/>
            <person name="Labutti K."/>
            <person name="Salamov A."/>
            <person name="Andreopoulos B."/>
            <person name="Baker S."/>
            <person name="Barry K."/>
            <person name="Bills G."/>
            <person name="Bluhm B."/>
            <person name="Cannon C."/>
            <person name="Castanera R."/>
            <person name="Culley D."/>
            <person name="Daum C."/>
            <person name="Ezra D."/>
            <person name="Gonzalez J."/>
            <person name="Henrissat B."/>
            <person name="Kuo A."/>
            <person name="Liang C."/>
            <person name="Lipzen A."/>
            <person name="Lutzoni F."/>
            <person name="Magnuson J."/>
            <person name="Mondo S."/>
            <person name="Nolan M."/>
            <person name="Ohm R."/>
            <person name="Pangilinan J."/>
            <person name="Park H.-J."/>
            <person name="Ramirez L."/>
            <person name="Alfaro M."/>
            <person name="Sun H."/>
            <person name="Tritt A."/>
            <person name="Yoshinaga Y."/>
            <person name="Zwiers L.-H."/>
            <person name="Turgeon B."/>
            <person name="Goodwin S."/>
            <person name="Spatafora J."/>
            <person name="Crous P."/>
            <person name="Grigoriev I."/>
        </authorList>
    </citation>
    <scope>NUCLEOTIDE SEQUENCE</scope>
    <source>
        <strain evidence="2">CBS 113979</strain>
    </source>
</reference>
<gene>
    <name evidence="2" type="ORF">K402DRAFT_294975</name>
</gene>
<feature type="non-terminal residue" evidence="2">
    <location>
        <position position="1"/>
    </location>
</feature>
<dbReference type="InterPro" id="IPR010730">
    <property type="entry name" value="HET"/>
</dbReference>
<keyword evidence="3" id="KW-1185">Reference proteome</keyword>
<protein>
    <submittedName>
        <fullName evidence="2">HET-domain-containing protein</fullName>
    </submittedName>
</protein>
<feature type="non-terminal residue" evidence="2">
    <location>
        <position position="206"/>
    </location>
</feature>
<evidence type="ECO:0000259" key="1">
    <source>
        <dbReference type="Pfam" id="PF06985"/>
    </source>
</evidence>
<feature type="domain" description="Heterokaryon incompatibility" evidence="1">
    <location>
        <begin position="44"/>
        <end position="187"/>
    </location>
</feature>
<dbReference type="PANTHER" id="PTHR33112:SF12">
    <property type="entry name" value="HETEROKARYON INCOMPATIBILITY DOMAIN-CONTAINING PROTEIN"/>
    <property type="match status" value="1"/>
</dbReference>
<dbReference type="EMBL" id="ML977152">
    <property type="protein sequence ID" value="KAF1987512.1"/>
    <property type="molecule type" value="Genomic_DNA"/>
</dbReference>
<dbReference type="Proteomes" id="UP000800041">
    <property type="component" value="Unassembled WGS sequence"/>
</dbReference>
<accession>A0A6G1H380</accession>
<proteinExistence type="predicted"/>
<dbReference type="PANTHER" id="PTHR33112">
    <property type="entry name" value="DOMAIN PROTEIN, PUTATIVE-RELATED"/>
    <property type="match status" value="1"/>
</dbReference>
<name>A0A6G1H380_9PEZI</name>
<dbReference type="OrthoDB" id="2958217at2759"/>
<evidence type="ECO:0000313" key="3">
    <source>
        <dbReference type="Proteomes" id="UP000800041"/>
    </source>
</evidence>
<dbReference type="AlphaFoldDB" id="A0A6G1H380"/>
<organism evidence="2 3">
    <name type="scientific">Aulographum hederae CBS 113979</name>
    <dbReference type="NCBI Taxonomy" id="1176131"/>
    <lineage>
        <taxon>Eukaryota</taxon>
        <taxon>Fungi</taxon>
        <taxon>Dikarya</taxon>
        <taxon>Ascomycota</taxon>
        <taxon>Pezizomycotina</taxon>
        <taxon>Dothideomycetes</taxon>
        <taxon>Pleosporomycetidae</taxon>
        <taxon>Aulographales</taxon>
        <taxon>Aulographaceae</taxon>
    </lineage>
</organism>
<evidence type="ECO:0000313" key="2">
    <source>
        <dbReference type="EMBL" id="KAF1987512.1"/>
    </source>
</evidence>
<sequence length="206" mass="23421">WLSSCDESHGFHCSMGPGKATRLNFRVIDVNRQCIVQASSPCRYTALSYVWGRVQQPLLRVNQIDAWEEPGSLLGVDLPTTVRDAIRVCKMLGLEYLWVDSLCIVQDSPDDVEHQIVHMDSIYRKAYLTIIAAAGEDCKSGLPSIRPRDPVQYTADVQGLKLGTVFRSVKDELLNSKWNTRAWTLQEFALSYRCLIFTPRQIFYSC</sequence>